<evidence type="ECO:0000313" key="1">
    <source>
        <dbReference type="EMBL" id="MDQ1152773.1"/>
    </source>
</evidence>
<reference evidence="1 2" key="1">
    <citation type="submission" date="2023-07" db="EMBL/GenBank/DDBJ databases">
        <title>Functional and genomic diversity of the sorghum phyllosphere microbiome.</title>
        <authorList>
            <person name="Shade A."/>
        </authorList>
    </citation>
    <scope>NUCLEOTIDE SEQUENCE [LARGE SCALE GENOMIC DNA]</scope>
    <source>
        <strain evidence="1 2">SORGH_AS_0892</strain>
    </source>
</reference>
<comment type="caution">
    <text evidence="1">The sequence shown here is derived from an EMBL/GenBank/DDBJ whole genome shotgun (WGS) entry which is preliminary data.</text>
</comment>
<dbReference type="Proteomes" id="UP001244640">
    <property type="component" value="Unassembled WGS sequence"/>
</dbReference>
<organism evidence="1 2">
    <name type="scientific">Sphingobacterium zeae</name>
    <dbReference type="NCBI Taxonomy" id="1776859"/>
    <lineage>
        <taxon>Bacteria</taxon>
        <taxon>Pseudomonadati</taxon>
        <taxon>Bacteroidota</taxon>
        <taxon>Sphingobacteriia</taxon>
        <taxon>Sphingobacteriales</taxon>
        <taxon>Sphingobacteriaceae</taxon>
        <taxon>Sphingobacterium</taxon>
    </lineage>
</organism>
<gene>
    <name evidence="1" type="ORF">QE382_004757</name>
</gene>
<accession>A0ABU0UD35</accession>
<dbReference type="EMBL" id="JAUTBA010000001">
    <property type="protein sequence ID" value="MDQ1152773.1"/>
    <property type="molecule type" value="Genomic_DNA"/>
</dbReference>
<evidence type="ECO:0000313" key="2">
    <source>
        <dbReference type="Proteomes" id="UP001244640"/>
    </source>
</evidence>
<name>A0ABU0UD35_9SPHI</name>
<sequence length="45" mass="5219">MRSSVSHISKNDVALFFTVQLLLLEKHGILKSSQYWRTAPRKTKC</sequence>
<keyword evidence="2" id="KW-1185">Reference proteome</keyword>
<proteinExistence type="predicted"/>
<protein>
    <submittedName>
        <fullName evidence="1">Uncharacterized protein</fullName>
    </submittedName>
</protein>